<dbReference type="GO" id="GO:0031380">
    <property type="term" value="C:nuclear RNA-directed RNA polymerase complex"/>
    <property type="evidence" value="ECO:0007669"/>
    <property type="project" value="TreeGrafter"/>
</dbReference>
<evidence type="ECO:0000256" key="10">
    <source>
        <dbReference type="SAM" id="Coils"/>
    </source>
</evidence>
<protein>
    <submittedName>
        <fullName evidence="14">NFX1-type zinc finger-containing protein 1</fullName>
    </submittedName>
</protein>
<evidence type="ECO:0000256" key="1">
    <source>
        <dbReference type="ARBA" id="ARBA00004496"/>
    </source>
</evidence>
<feature type="region of interest" description="Disordered" evidence="11">
    <location>
        <begin position="1"/>
        <end position="32"/>
    </location>
</feature>
<keyword evidence="7 9" id="KW-0862">Zinc</keyword>
<evidence type="ECO:0000256" key="5">
    <source>
        <dbReference type="ARBA" id="ARBA00022771"/>
    </source>
</evidence>
<gene>
    <name evidence="14" type="ORF">DM02DRAFT_704591</name>
</gene>
<evidence type="ECO:0000256" key="7">
    <source>
        <dbReference type="ARBA" id="ARBA00022833"/>
    </source>
</evidence>
<dbReference type="SMART" id="SM00438">
    <property type="entry name" value="ZnF_NFX"/>
    <property type="match status" value="3"/>
</dbReference>
<dbReference type="CDD" id="cd17936">
    <property type="entry name" value="EEXXEc_NFX1"/>
    <property type="match status" value="1"/>
</dbReference>
<feature type="compositionally biased region" description="Gly residues" evidence="11">
    <location>
        <begin position="13"/>
        <end position="29"/>
    </location>
</feature>
<dbReference type="PROSITE" id="PS50103">
    <property type="entry name" value="ZF_C3H1"/>
    <property type="match status" value="1"/>
</dbReference>
<name>A0A2V1D0F4_9PLEO</name>
<keyword evidence="6" id="KW-0547">Nucleotide-binding</keyword>
<dbReference type="Proteomes" id="UP000244855">
    <property type="component" value="Unassembled WGS sequence"/>
</dbReference>
<evidence type="ECO:0000259" key="12">
    <source>
        <dbReference type="PROSITE" id="PS50103"/>
    </source>
</evidence>
<keyword evidence="2" id="KW-0963">Cytoplasm</keyword>
<evidence type="ECO:0000313" key="15">
    <source>
        <dbReference type="Proteomes" id="UP000244855"/>
    </source>
</evidence>
<evidence type="ECO:0000259" key="13">
    <source>
        <dbReference type="PROSITE" id="PS51981"/>
    </source>
</evidence>
<dbReference type="STRING" id="97972.A0A2V1D0F4"/>
<accession>A0A2V1D0F4</accession>
<feature type="compositionally biased region" description="Basic residues" evidence="11">
    <location>
        <begin position="1"/>
        <end position="12"/>
    </location>
</feature>
<keyword evidence="3 9" id="KW-0479">Metal-binding</keyword>
<dbReference type="Pfam" id="PF13086">
    <property type="entry name" value="AAA_11"/>
    <property type="match status" value="1"/>
</dbReference>
<dbReference type="InterPro" id="IPR046439">
    <property type="entry name" value="ZF_RZ_dom"/>
</dbReference>
<dbReference type="SUPFAM" id="SSF52540">
    <property type="entry name" value="P-loop containing nucleoside triphosphate hydrolases"/>
    <property type="match status" value="1"/>
</dbReference>
<proteinExistence type="predicted"/>
<evidence type="ECO:0000313" key="14">
    <source>
        <dbReference type="EMBL" id="PVH91496.1"/>
    </source>
</evidence>
<keyword evidence="10" id="KW-0175">Coiled coil</keyword>
<evidence type="ECO:0000256" key="9">
    <source>
        <dbReference type="PROSITE-ProRule" id="PRU00723"/>
    </source>
</evidence>
<feature type="domain" description="C3H1-type" evidence="12">
    <location>
        <begin position="27"/>
        <end position="55"/>
    </location>
</feature>
<reference evidence="14 15" key="1">
    <citation type="journal article" date="2018" name="Sci. Rep.">
        <title>Comparative genomics provides insights into the lifestyle and reveals functional heterogeneity of dark septate endophytic fungi.</title>
        <authorList>
            <person name="Knapp D.G."/>
            <person name="Nemeth J.B."/>
            <person name="Barry K."/>
            <person name="Hainaut M."/>
            <person name="Henrissat B."/>
            <person name="Johnson J."/>
            <person name="Kuo A."/>
            <person name="Lim J.H.P."/>
            <person name="Lipzen A."/>
            <person name="Nolan M."/>
            <person name="Ohm R.A."/>
            <person name="Tamas L."/>
            <person name="Grigoriev I.V."/>
            <person name="Spatafora J.W."/>
            <person name="Nagy L.G."/>
            <person name="Kovacs G.M."/>
        </authorList>
    </citation>
    <scope>NUCLEOTIDE SEQUENCE [LARGE SCALE GENOMIC DNA]</scope>
    <source>
        <strain evidence="14 15">DSE2036</strain>
    </source>
</reference>
<dbReference type="GO" id="GO:0005737">
    <property type="term" value="C:cytoplasm"/>
    <property type="evidence" value="ECO:0007669"/>
    <property type="project" value="UniProtKB-SubCell"/>
</dbReference>
<dbReference type="PANTHER" id="PTHR10887">
    <property type="entry name" value="DNA2/NAM7 HELICASE FAMILY"/>
    <property type="match status" value="1"/>
</dbReference>
<feature type="domain" description="RZ-type" evidence="13">
    <location>
        <begin position="1810"/>
        <end position="1889"/>
    </location>
</feature>
<dbReference type="InterPro" id="IPR036855">
    <property type="entry name" value="Znf_CCCH_sf"/>
</dbReference>
<dbReference type="CDD" id="cd06008">
    <property type="entry name" value="NF-X1-zinc-finger"/>
    <property type="match status" value="1"/>
</dbReference>
<dbReference type="GO" id="GO:0002376">
    <property type="term" value="P:immune system process"/>
    <property type="evidence" value="ECO:0007669"/>
    <property type="project" value="UniProtKB-KW"/>
</dbReference>
<dbReference type="InterPro" id="IPR041677">
    <property type="entry name" value="DNA2/NAM7_AAA_11"/>
</dbReference>
<dbReference type="SMART" id="SM00356">
    <property type="entry name" value="ZnF_C3H1"/>
    <property type="match status" value="1"/>
</dbReference>
<dbReference type="OrthoDB" id="2423195at2759"/>
<keyword evidence="5 9" id="KW-0863">Zinc-finger</keyword>
<evidence type="ECO:0000256" key="8">
    <source>
        <dbReference type="ARBA" id="ARBA00022859"/>
    </source>
</evidence>
<keyword evidence="4" id="KW-0677">Repeat</keyword>
<keyword evidence="6" id="KW-0347">Helicase</keyword>
<evidence type="ECO:0000256" key="2">
    <source>
        <dbReference type="ARBA" id="ARBA00022490"/>
    </source>
</evidence>
<dbReference type="InterPro" id="IPR000571">
    <property type="entry name" value="Znf_CCCH"/>
</dbReference>
<feature type="coiled-coil region" evidence="10">
    <location>
        <begin position="1555"/>
        <end position="1582"/>
    </location>
</feature>
<evidence type="ECO:0000256" key="11">
    <source>
        <dbReference type="SAM" id="MobiDB-lite"/>
    </source>
</evidence>
<feature type="zinc finger region" description="C3H1-type" evidence="9">
    <location>
        <begin position="27"/>
        <end position="55"/>
    </location>
</feature>
<evidence type="ECO:0000256" key="3">
    <source>
        <dbReference type="ARBA" id="ARBA00022723"/>
    </source>
</evidence>
<dbReference type="InterPro" id="IPR041679">
    <property type="entry name" value="DNA2/NAM7-like_C"/>
</dbReference>
<dbReference type="Pfam" id="PF20173">
    <property type="entry name" value="ZnF_RZ-type"/>
    <property type="match status" value="1"/>
</dbReference>
<evidence type="ECO:0000256" key="6">
    <source>
        <dbReference type="ARBA" id="ARBA00022806"/>
    </source>
</evidence>
<evidence type="ECO:0000256" key="4">
    <source>
        <dbReference type="ARBA" id="ARBA00022737"/>
    </source>
</evidence>
<keyword evidence="8" id="KW-0391">Immunity</keyword>
<dbReference type="InterPro" id="IPR047187">
    <property type="entry name" value="SF1_C_Upf1"/>
</dbReference>
<organism evidence="14 15">
    <name type="scientific">Periconia macrospinosa</name>
    <dbReference type="NCBI Taxonomy" id="97972"/>
    <lineage>
        <taxon>Eukaryota</taxon>
        <taxon>Fungi</taxon>
        <taxon>Dikarya</taxon>
        <taxon>Ascomycota</taxon>
        <taxon>Pezizomycotina</taxon>
        <taxon>Dothideomycetes</taxon>
        <taxon>Pleosporomycetidae</taxon>
        <taxon>Pleosporales</taxon>
        <taxon>Massarineae</taxon>
        <taxon>Periconiaceae</taxon>
        <taxon>Periconia</taxon>
    </lineage>
</organism>
<dbReference type="InterPro" id="IPR027417">
    <property type="entry name" value="P-loop_NTPase"/>
</dbReference>
<dbReference type="FunFam" id="3.40.50.300:FF:001660">
    <property type="entry name" value="NF-X1 finger and helicase protein, putative"/>
    <property type="match status" value="1"/>
</dbReference>
<feature type="region of interest" description="Disordered" evidence="11">
    <location>
        <begin position="54"/>
        <end position="80"/>
    </location>
</feature>
<dbReference type="GO" id="GO:0008270">
    <property type="term" value="F:zinc ion binding"/>
    <property type="evidence" value="ECO:0007669"/>
    <property type="project" value="UniProtKB-KW"/>
</dbReference>
<keyword evidence="6" id="KW-0378">Hydrolase</keyword>
<dbReference type="GO" id="GO:0004386">
    <property type="term" value="F:helicase activity"/>
    <property type="evidence" value="ECO:0007669"/>
    <property type="project" value="InterPro"/>
</dbReference>
<dbReference type="EMBL" id="KZ805853">
    <property type="protein sequence ID" value="PVH91496.1"/>
    <property type="molecule type" value="Genomic_DNA"/>
</dbReference>
<comment type="subcellular location">
    <subcellularLocation>
        <location evidence="1">Cytoplasm</location>
    </subcellularLocation>
</comment>
<dbReference type="Pfam" id="PF13087">
    <property type="entry name" value="AAA_12"/>
    <property type="match status" value="1"/>
</dbReference>
<dbReference type="CDD" id="cd18808">
    <property type="entry name" value="SF1_C_Upf1"/>
    <property type="match status" value="1"/>
</dbReference>
<dbReference type="InterPro" id="IPR000967">
    <property type="entry name" value="Znf_NFX1"/>
</dbReference>
<dbReference type="InterPro" id="IPR045055">
    <property type="entry name" value="DNA2/NAM7-like"/>
</dbReference>
<dbReference type="GO" id="GO:0031048">
    <property type="term" value="P:regulatory ncRNA-mediated heterochromatin formation"/>
    <property type="evidence" value="ECO:0007669"/>
    <property type="project" value="TreeGrafter"/>
</dbReference>
<dbReference type="PROSITE" id="PS51981">
    <property type="entry name" value="ZF_RZ"/>
    <property type="match status" value="1"/>
</dbReference>
<keyword evidence="15" id="KW-1185">Reference proteome</keyword>
<sequence length="1889" mass="212814">MDRFVQNRRGRGFRGGFGQGNPGQGGRGKNGPCHYFQKNGDCKFGSSCKYSHDLSSADGNRGRNHGGGPPRPEETPEQQQARVDYNAWRRLIKLWSDGLAILDGENLEWQQMLPRDLDSDDYRGREHIKALLELRSSPGKEQKFVRIARSFLSVITHRAFLDCLSVDTSVGALYNFVSGTNGNRAIPFFQHLSQMLVESHLTSANSPATIQNTLQTMPVALRELLGREHRARFNENITSLLDSMEEATKIIAGDTRDLIMPITLGRINEIRGIVARANGLLAQEDDGARVETVTRSAYPRNLVMPRDRHDNDKPDIVDVKVFPTSEEIMSDSIDFLPSTDLNQPHFLQDKVERHIDTCFRLLRHDTFGELKTALGLLLHTIQNDPACINNPKLNLGDFRTFHYPDGYINYVSFDRRHGLEMNISFRQLPQLRKKSAEERQKCRRDTDTKHDRSLTKKSYQCTITLKLVAIDHTQFPGIIPATFVPILENLKGMQKLSRLPFKDCILPDQIENTRNETGGNTLEIPAPLYTRRPGFAFNLKSILKTDEMGNEDIHVRPTSSPDNTAIIDTIEARTALDRGQSQALISALTREFAFIQGPPGTAKSYLGVELMKILMDCKSRVCLGPIIVVCYTNHALDQFLEHLIDIGIKKTIRIGGQSHSAVLEEHNLRKISQIEGKTRSEGFLLHKSYERLERESKRIEKSLGRLHGIFKHANWSNLQYHLMDRYSQIYKQFDKFDEDGFERVGEPLFDTWLPSNSSDGTVTESGEIRPAATLINQVLQKAEVNVHSLSQQEKQMLMDFWCQEIHDDALDDLYERVKTTDSTHKQLADIHDEVDRRVLQEADVIGITTTGLAKRISTLQRVRCKIVICEEAGEVMEPHMISALLPTVEHLIQIGDHEQLRPQINNYSLSLESKQGGLYQLDRSQFERLSVGQPGRPRIPVAQLNVQRHMRPEISKLIRETIYPRLTDHGTTMDLPDVVGMQKNVYWLDHDHFEEGQNTEMHHKSHSNIWEVEMVHALIRHIVRQGVYKSSDIAALTPYTGQLQKLRSAMRNDFEIVLSDRDQEALDKDGFIESEASPQQEAAELHSTHRKPVLEKKTLSDLLRIATVDNFQGEEAKVIIVSLVRSNNEKRVGFLRTKNRINVLLSRAQQGMYLIGNSDTYSNIDMWQKVINMLRMTDAVGTSLGLSCPRHPETEITVHEPHDFPKVSPEGGCRLACLWRLPECSHMCQSRCHSESMHKVFLCPQPCQRLHEPCGHACQKPTCGEDCGKCHIKLNNVPLPCGHFKDNVLCFQAQNPGILRCSILVEKLVPSCKHTVRVTCSVDVTSEDYRCSNPCATTLSCGHLCPGTCSSCNSKDAEGKVSASHQKCTKPCGRRFGACSHFCQKACHGNDCGPCLSPCEVRCQHSKCTLRCHEPCAPCVERCTWECQHRGRCTMPCSAPCNRLPCDQRCSNNLSCGHQCPGICGEECPSDYCHAFLGCGHFFTAESLDGRVGMSEVYTTNIHGYFAGLADISGALATKIPKCPDCQRPIMQYITRRYNRIINRAVIDEISKRFLVNGKNELQELEKEIEGLESDLGKSRKDINNSTGDMVSKILTRYHESKRLQKKIKHFLRNVADRHQPAHKLHEAIVHASRNNSIDSPESLAAALGSLSIQQDNISPVERDRRITFGGRILQIKADSIMLEDKFQIIKKLRSSPSAEDVKLPGGNPEKLTKDFLKTCAVLMKDCVVEKLPKLAVEASIHFATNAQLYRSSGFSEEDRKNATKYVEEAKELLKQAHKLCKQPFQNADQLRICVEENIEILGREWYEEVTAEELAEIKKAMVSGRGGIATHSGHWYNCANGHPFAIGECGMPMQLARCPECGAAVGGSGHQAVEGVTRATQMEGENDM</sequence>
<dbReference type="Gene3D" id="3.40.50.300">
    <property type="entry name" value="P-loop containing nucleotide triphosphate hydrolases"/>
    <property type="match status" value="2"/>
</dbReference>
<dbReference type="SUPFAM" id="SSF90229">
    <property type="entry name" value="CCCH zinc finger"/>
    <property type="match status" value="1"/>
</dbReference>
<keyword evidence="6" id="KW-0067">ATP-binding</keyword>
<dbReference type="PANTHER" id="PTHR10887:SF445">
    <property type="entry name" value="NFX1-TYPE ZINC FINGER-CONTAINING PROTEIN 1"/>
    <property type="match status" value="1"/>
</dbReference>